<dbReference type="Pfam" id="PF19650">
    <property type="entry name" value="DUF6153"/>
    <property type="match status" value="1"/>
</dbReference>
<feature type="compositionally biased region" description="Low complexity" evidence="1">
    <location>
        <begin position="42"/>
        <end position="74"/>
    </location>
</feature>
<dbReference type="STRING" id="661399.AQJ67_25445"/>
<dbReference type="InterPro" id="IPR046151">
    <property type="entry name" value="DUF6153"/>
</dbReference>
<dbReference type="EMBL" id="LMWY01000031">
    <property type="protein sequence ID" value="KUN99716.1"/>
    <property type="molecule type" value="Genomic_DNA"/>
</dbReference>
<comment type="caution">
    <text evidence="2">The sequence shown here is derived from an EMBL/GenBank/DDBJ whole genome shotgun (WGS) entry which is preliminary data.</text>
</comment>
<proteinExistence type="predicted"/>
<feature type="region of interest" description="Disordered" evidence="1">
    <location>
        <begin position="42"/>
        <end position="102"/>
    </location>
</feature>
<name>A0A117RMZ1_9ACTN</name>
<evidence type="ECO:0000256" key="1">
    <source>
        <dbReference type="SAM" id="MobiDB-lite"/>
    </source>
</evidence>
<dbReference type="AlphaFoldDB" id="A0A117RMZ1"/>
<dbReference type="RefSeq" id="WP_062721434.1">
    <property type="nucleotide sequence ID" value="NZ_KQ948931.1"/>
</dbReference>
<evidence type="ECO:0000313" key="2">
    <source>
        <dbReference type="EMBL" id="KUN99716.1"/>
    </source>
</evidence>
<organism evidence="2 3">
    <name type="scientific">Streptomyces caeruleatus</name>
    <dbReference type="NCBI Taxonomy" id="661399"/>
    <lineage>
        <taxon>Bacteria</taxon>
        <taxon>Bacillati</taxon>
        <taxon>Actinomycetota</taxon>
        <taxon>Actinomycetes</taxon>
        <taxon>Kitasatosporales</taxon>
        <taxon>Streptomycetaceae</taxon>
        <taxon>Streptomyces</taxon>
    </lineage>
</organism>
<reference evidence="2 3" key="1">
    <citation type="submission" date="2015-10" db="EMBL/GenBank/DDBJ databases">
        <title>Draft genome sequence of Streptomyces caeruleatus NRRL B-24802, type strain for the species Streptomyces caeruleatus.</title>
        <authorList>
            <person name="Ruckert C."/>
            <person name="Winkler A."/>
            <person name="Kalinowski J."/>
            <person name="Kampfer P."/>
            <person name="Glaeser S."/>
        </authorList>
    </citation>
    <scope>NUCLEOTIDE SEQUENCE [LARGE SCALE GENOMIC DNA]</scope>
    <source>
        <strain evidence="2 3">NRRL B-24802</strain>
    </source>
</reference>
<gene>
    <name evidence="2" type="ORF">AQJ67_25445</name>
</gene>
<protein>
    <submittedName>
        <fullName evidence="2">Uncharacterized protein</fullName>
    </submittedName>
</protein>
<accession>A0A117RMZ1</accession>
<keyword evidence="3" id="KW-1185">Reference proteome</keyword>
<dbReference type="Proteomes" id="UP000053429">
    <property type="component" value="Unassembled WGS sequence"/>
</dbReference>
<evidence type="ECO:0000313" key="3">
    <source>
        <dbReference type="Proteomes" id="UP000053429"/>
    </source>
</evidence>
<feature type="compositionally biased region" description="Polar residues" evidence="1">
    <location>
        <begin position="75"/>
        <end position="84"/>
    </location>
</feature>
<sequence length="159" mass="15547">MTARAQHHRAPRLPMAGPWRVLLLLGLLAGLFGMHALAPGGTVAAGSHASPASHASHASPHHASAPASAPATAPTMGSRTTAMTDETACHGSAPGGGHAQHADPTCASGAVGAGPVLPALAPDPGGAAVAGDLDRRSARATTEGGRAPPSLAELQILRT</sequence>